<dbReference type="Proteomes" id="UP001597458">
    <property type="component" value="Unassembled WGS sequence"/>
</dbReference>
<feature type="region of interest" description="Disordered" evidence="3">
    <location>
        <begin position="27"/>
        <end position="48"/>
    </location>
</feature>
<dbReference type="InterPro" id="IPR003469">
    <property type="entry name" value="Glyco_hydro_68"/>
</dbReference>
<feature type="region of interest" description="Disordered" evidence="3">
    <location>
        <begin position="528"/>
        <end position="588"/>
    </location>
</feature>
<name>A0ABW5PN44_9BACI</name>
<dbReference type="EMBL" id="JBHUMR010000007">
    <property type="protein sequence ID" value="MFD2616318.1"/>
    <property type="molecule type" value="Genomic_DNA"/>
</dbReference>
<dbReference type="Gene3D" id="2.115.10.20">
    <property type="entry name" value="Glycosyl hydrolase domain, family 43"/>
    <property type="match status" value="1"/>
</dbReference>
<feature type="compositionally biased region" description="Basic residues" evidence="3">
    <location>
        <begin position="34"/>
        <end position="43"/>
    </location>
</feature>
<dbReference type="RefSeq" id="WP_219995042.1">
    <property type="nucleotide sequence ID" value="NZ_JBHUMR010000007.1"/>
</dbReference>
<evidence type="ECO:0000313" key="5">
    <source>
        <dbReference type="Proteomes" id="UP001597458"/>
    </source>
</evidence>
<protein>
    <submittedName>
        <fullName evidence="4">Glycoside hydrolase family 68 protein</fullName>
    </submittedName>
</protein>
<evidence type="ECO:0000313" key="4">
    <source>
        <dbReference type="EMBL" id="MFD2616318.1"/>
    </source>
</evidence>
<dbReference type="SUPFAM" id="SSF75005">
    <property type="entry name" value="Arabinanase/levansucrase/invertase"/>
    <property type="match status" value="1"/>
</dbReference>
<proteinExistence type="inferred from homology"/>
<dbReference type="Pfam" id="PF02435">
    <property type="entry name" value="Glyco_hydro_68"/>
    <property type="match status" value="1"/>
</dbReference>
<evidence type="ECO:0000256" key="1">
    <source>
        <dbReference type="ARBA" id="ARBA00006775"/>
    </source>
</evidence>
<evidence type="ECO:0000256" key="3">
    <source>
        <dbReference type="SAM" id="MobiDB-lite"/>
    </source>
</evidence>
<evidence type="ECO:0000256" key="2">
    <source>
        <dbReference type="RuleBase" id="RU361220"/>
    </source>
</evidence>
<dbReference type="CDD" id="cd08997">
    <property type="entry name" value="GH68"/>
    <property type="match status" value="1"/>
</dbReference>
<sequence>MSTYHTKYGKTKHDDDCGCYGSLKTPMRSSLRTSRNKHSHSKSSKLSDVRINQTFPITQSIPGSTPSISPIPGGAPNRNFPSAIGSGNQLTIFRTFTNKDIERFCNYNPVKDFNRCLSEHINAVPSNWTREQAEMIRITPENTTNVINEPFPRISPDVWIWDMWPLTEKDGSIAVLPGGWRVLFALTAPKSVLPGKRHDVARIGYFYSRNGVDWIEGGTVFPEGASPGSREWAGSAFVENGRVNFFYTATGRRGETQLTFEQRIVLATANVVSNLDGVIFTNFGPHRVILEPEGVLYQTLQQSQGGGIIYAFRDPFFFKDPATGCEYLLFEGNIGGLPGEINCGPGVPPEASLYTGNIGIALLRNNNYTEWQLLPALLQAPCVNQQTERPHMVVSGGRYYLFTDSHRFTFAPGLMPGPGPDGLYGFVASRLRGNYVPLNGSGLVVTNPPQEPFQAYSWLVLPDFTVLSFIDNFNLQGIPIEEVGLLPPEFQFAHFGGTLAPTLQLEVLGTRTRIVNELAFGLMTVSETESPKCPNKHLDRNKDYHNKKHHKKYDYDPKKSFKNKQKQKHRKKQQKQKKQHKKKQYSSI</sequence>
<comment type="similarity">
    <text evidence="1 2">Belongs to the glycosyl hydrolase 68 family.</text>
</comment>
<organism evidence="4 5">
    <name type="scientific">Terrilactibacillus laevilacticus</name>
    <dbReference type="NCBI Taxonomy" id="1380157"/>
    <lineage>
        <taxon>Bacteria</taxon>
        <taxon>Bacillati</taxon>
        <taxon>Bacillota</taxon>
        <taxon>Bacilli</taxon>
        <taxon>Bacillales</taxon>
        <taxon>Bacillaceae</taxon>
        <taxon>Terrilactibacillus</taxon>
    </lineage>
</organism>
<comment type="caution">
    <text evidence="4">The sequence shown here is derived from an EMBL/GenBank/DDBJ whole genome shotgun (WGS) entry which is preliminary data.</text>
</comment>
<reference evidence="5" key="1">
    <citation type="journal article" date="2019" name="Int. J. Syst. Evol. Microbiol.">
        <title>The Global Catalogue of Microorganisms (GCM) 10K type strain sequencing project: providing services to taxonomists for standard genome sequencing and annotation.</title>
        <authorList>
            <consortium name="The Broad Institute Genomics Platform"/>
            <consortium name="The Broad Institute Genome Sequencing Center for Infectious Disease"/>
            <person name="Wu L."/>
            <person name="Ma J."/>
        </authorList>
    </citation>
    <scope>NUCLEOTIDE SEQUENCE [LARGE SCALE GENOMIC DNA]</scope>
    <source>
        <strain evidence="5">TISTR 2241</strain>
    </source>
</reference>
<dbReference type="InterPro" id="IPR023296">
    <property type="entry name" value="Glyco_hydro_beta-prop_sf"/>
</dbReference>
<keyword evidence="4" id="KW-0378">Hydrolase</keyword>
<keyword evidence="5" id="KW-1185">Reference proteome</keyword>
<accession>A0ABW5PN44</accession>
<gene>
    <name evidence="4" type="ORF">ACFSTF_03185</name>
</gene>
<feature type="compositionally biased region" description="Basic residues" evidence="3">
    <location>
        <begin position="560"/>
        <end position="588"/>
    </location>
</feature>
<dbReference type="GO" id="GO:0016787">
    <property type="term" value="F:hydrolase activity"/>
    <property type="evidence" value="ECO:0007669"/>
    <property type="project" value="UniProtKB-KW"/>
</dbReference>